<accession>B6HGT3</accession>
<keyword evidence="2" id="KW-1185">Reference proteome</keyword>
<evidence type="ECO:0000313" key="2">
    <source>
        <dbReference type="Proteomes" id="UP000000724"/>
    </source>
</evidence>
<sequence length="636" mass="71800">MPKIATARTPLARFPLTKKLHPLISRQVGKNRARTQYVSEGLIGKSRDPNLIMATNLLLDPADNVLERVSPYLRRNQPLDILDLWPGGGLISSKVNELLQPRRHVLVEPDPRFNDFLQPLAQSNPCYKLVDEPIYGKFDWSYFFATHLPEQGRGNQENSAIIPKNDSLLILANLPAARSGMDHFKPSRWFLNYMKNCLKQKDVNLYGAVRVLATMPSSEVSDMLPRSAMERTRTGVFAETIGLHNIEVASPAEEERSHQWRGWNDLNKTRERVAETAAANNIITPPTRELPPLEVVPHVPYRTSRVERPYQPRVLTQMHKKQLMDIAEADKLGLDSCSDTTDPKAKAIIRKRALAWTKLARDNSATYFRQQLVDVILEQDQVGWTFARAAADPEESVESLKAIEDRMVSLKSSYATLKSSIHHTMLEKHQHAIDDVRLGRLANHFVDVGLTHEQRPYEPLYIHPDETYPRGDGRAVIYFEPDSNPPSLKKTFDLPSTTVQLVLDRYLAMLAVVGTRGTMPVAEFLKTLFPTESINSHVRDIPSLASFAERRLKPGRGPMPLPEGSTSDPAFTYQDNVDYDLSDVRLRTLSAATLLDIAVKYEKLPEKLGIIAFSRALGGTMTQAQIGEELLNMRLR</sequence>
<dbReference type="AlphaFoldDB" id="B6HGT3"/>
<dbReference type="Proteomes" id="UP000000724">
    <property type="component" value="Contig Pc00c20"/>
</dbReference>
<name>B6HGT3_PENRW</name>
<dbReference type="BioCyc" id="PCHR:PC20G03700-MONOMER"/>
<dbReference type="VEuPathDB" id="FungiDB:PCH_Pc20g03700"/>
<protein>
    <submittedName>
        <fullName evidence="1">Pc20g03700 protein</fullName>
    </submittedName>
</protein>
<dbReference type="Gene3D" id="3.40.50.150">
    <property type="entry name" value="Vaccinia Virus protein VP39"/>
    <property type="match status" value="1"/>
</dbReference>
<dbReference type="OrthoDB" id="16079at2759"/>
<organism evidence="1 2">
    <name type="scientific">Penicillium rubens (strain ATCC 28089 / DSM 1075 / NRRL 1951 / Wisconsin 54-1255)</name>
    <name type="common">Penicillium chrysogenum</name>
    <dbReference type="NCBI Taxonomy" id="500485"/>
    <lineage>
        <taxon>Eukaryota</taxon>
        <taxon>Fungi</taxon>
        <taxon>Dikarya</taxon>
        <taxon>Ascomycota</taxon>
        <taxon>Pezizomycotina</taxon>
        <taxon>Eurotiomycetes</taxon>
        <taxon>Eurotiomycetidae</taxon>
        <taxon>Eurotiales</taxon>
        <taxon>Aspergillaceae</taxon>
        <taxon>Penicillium</taxon>
        <taxon>Penicillium chrysogenum species complex</taxon>
    </lineage>
</organism>
<proteinExistence type="predicted"/>
<dbReference type="HOGENOM" id="CLU_030043_0_0_1"/>
<dbReference type="eggNOG" id="ENOG502QY7G">
    <property type="taxonomic scope" value="Eukaryota"/>
</dbReference>
<dbReference type="InterPro" id="IPR029063">
    <property type="entry name" value="SAM-dependent_MTases_sf"/>
</dbReference>
<evidence type="ECO:0000313" key="1">
    <source>
        <dbReference type="EMBL" id="CAP85699.1"/>
    </source>
</evidence>
<gene>
    <name evidence="1" type="ORF">Pc20g03700</name>
    <name evidence="1" type="ORF">PCH_Pc20g03700</name>
</gene>
<dbReference type="EMBL" id="AM920435">
    <property type="protein sequence ID" value="CAP85699.1"/>
    <property type="molecule type" value="Genomic_DNA"/>
</dbReference>
<reference evidence="1 2" key="1">
    <citation type="journal article" date="2008" name="Nat. Biotechnol.">
        <title>Genome sequencing and analysis of the filamentous fungus Penicillium chrysogenum.</title>
        <authorList>
            <person name="van den Berg M.A."/>
            <person name="Albang R."/>
            <person name="Albermann K."/>
            <person name="Badger J.H."/>
            <person name="Daran J.-M."/>
            <person name="Driessen A.J.M."/>
            <person name="Garcia-Estrada C."/>
            <person name="Fedorova N.D."/>
            <person name="Harris D.M."/>
            <person name="Heijne W.H.M."/>
            <person name="Joardar V.S."/>
            <person name="Kiel J.A.K.W."/>
            <person name="Kovalchuk A."/>
            <person name="Martin J.F."/>
            <person name="Nierman W.C."/>
            <person name="Nijland J.G."/>
            <person name="Pronk J.T."/>
            <person name="Roubos J.A."/>
            <person name="van der Klei I.J."/>
            <person name="van Peij N.N.M.E."/>
            <person name="Veenhuis M."/>
            <person name="von Doehren H."/>
            <person name="Wagner C."/>
            <person name="Wortman J.R."/>
            <person name="Bovenberg R.A.L."/>
        </authorList>
    </citation>
    <scope>NUCLEOTIDE SEQUENCE [LARGE SCALE GENOMIC DNA]</scope>
    <source>
        <strain evidence="2">ATCC 28089 / DSM 1075 / NRRL 1951 / Wisconsin 54-1255</strain>
    </source>
</reference>
<dbReference type="SUPFAM" id="SSF53335">
    <property type="entry name" value="S-adenosyl-L-methionine-dependent methyltransferases"/>
    <property type="match status" value="1"/>
</dbReference>
<dbReference type="OMA" id="VDILDLW"/>